<dbReference type="EMBL" id="KV722548">
    <property type="protein sequence ID" value="OCH86031.1"/>
    <property type="molecule type" value="Genomic_DNA"/>
</dbReference>
<gene>
    <name evidence="2" type="ORF">OBBRIDRAFT_738777</name>
</gene>
<evidence type="ECO:0000313" key="3">
    <source>
        <dbReference type="Proteomes" id="UP000250043"/>
    </source>
</evidence>
<accession>A0A8E2AK77</accession>
<dbReference type="AlphaFoldDB" id="A0A8E2AK77"/>
<proteinExistence type="predicted"/>
<feature type="transmembrane region" description="Helical" evidence="1">
    <location>
        <begin position="49"/>
        <end position="67"/>
    </location>
</feature>
<sequence length="325" mass="35936">MSNSLFQNSYYICVNVNAILYGIELVLYYLTMRQLLQRKSGKRTRSDKFFMGFSTALLFLITIYMSTEAIFGEEMWIVNFDFPGGADAWFAVNAAVWYQTMGTASFVFLNWLTDALMIYRCFIVWNDYRVIVVPIILYLATWALGIIELVVSGEPGGDFFVGKAEQLGLAYFSTTIRLNVLVTVLICVRILTYARRVEGTLGPSSTRTYTGAAALIIESALPYTLAGIAYLVSTGLNSGISILMGAFYGMFACISPQLLILRVLSGRVWTRTTTTVGPTTAFSGSRAVTASQITSANNSSDIALKDITKDRIYISTSTVQDSDYV</sequence>
<feature type="transmembrane region" description="Helical" evidence="1">
    <location>
        <begin position="212"/>
        <end position="233"/>
    </location>
</feature>
<dbReference type="Proteomes" id="UP000250043">
    <property type="component" value="Unassembled WGS sequence"/>
</dbReference>
<evidence type="ECO:0000313" key="2">
    <source>
        <dbReference type="EMBL" id="OCH86031.1"/>
    </source>
</evidence>
<feature type="transmembrane region" description="Helical" evidence="1">
    <location>
        <begin position="6"/>
        <end position="29"/>
    </location>
</feature>
<dbReference type="OrthoDB" id="2796825at2759"/>
<feature type="transmembrane region" description="Helical" evidence="1">
    <location>
        <begin position="130"/>
        <end position="151"/>
    </location>
</feature>
<feature type="transmembrane region" description="Helical" evidence="1">
    <location>
        <begin position="87"/>
        <end position="109"/>
    </location>
</feature>
<feature type="transmembrane region" description="Helical" evidence="1">
    <location>
        <begin position="171"/>
        <end position="191"/>
    </location>
</feature>
<feature type="transmembrane region" description="Helical" evidence="1">
    <location>
        <begin position="239"/>
        <end position="261"/>
    </location>
</feature>
<reference evidence="2 3" key="1">
    <citation type="submission" date="2016-07" db="EMBL/GenBank/DDBJ databases">
        <title>Draft genome of the white-rot fungus Obba rivulosa 3A-2.</title>
        <authorList>
            <consortium name="DOE Joint Genome Institute"/>
            <person name="Miettinen O."/>
            <person name="Riley R."/>
            <person name="Acob R."/>
            <person name="Barry K."/>
            <person name="Cullen D."/>
            <person name="De Vries R."/>
            <person name="Hainaut M."/>
            <person name="Hatakka A."/>
            <person name="Henrissat B."/>
            <person name="Hilden K."/>
            <person name="Kuo R."/>
            <person name="Labutti K."/>
            <person name="Lipzen A."/>
            <person name="Makela M.R."/>
            <person name="Sandor L."/>
            <person name="Spatafora J.W."/>
            <person name="Grigoriev I.V."/>
            <person name="Hibbett D.S."/>
        </authorList>
    </citation>
    <scope>NUCLEOTIDE SEQUENCE [LARGE SCALE GENOMIC DNA]</scope>
    <source>
        <strain evidence="2 3">3A-2</strain>
    </source>
</reference>
<keyword evidence="1" id="KW-1133">Transmembrane helix</keyword>
<keyword evidence="1" id="KW-0472">Membrane</keyword>
<name>A0A8E2AK77_9APHY</name>
<keyword evidence="3" id="KW-1185">Reference proteome</keyword>
<protein>
    <submittedName>
        <fullName evidence="2">Uncharacterized protein</fullName>
    </submittedName>
</protein>
<keyword evidence="1" id="KW-0812">Transmembrane</keyword>
<evidence type="ECO:0000256" key="1">
    <source>
        <dbReference type="SAM" id="Phobius"/>
    </source>
</evidence>
<organism evidence="2 3">
    <name type="scientific">Obba rivulosa</name>
    <dbReference type="NCBI Taxonomy" id="1052685"/>
    <lineage>
        <taxon>Eukaryota</taxon>
        <taxon>Fungi</taxon>
        <taxon>Dikarya</taxon>
        <taxon>Basidiomycota</taxon>
        <taxon>Agaricomycotina</taxon>
        <taxon>Agaricomycetes</taxon>
        <taxon>Polyporales</taxon>
        <taxon>Gelatoporiaceae</taxon>
        <taxon>Obba</taxon>
    </lineage>
</organism>